<protein>
    <submittedName>
        <fullName evidence="3">Uncharacterized protein</fullName>
    </submittedName>
</protein>
<name>A0A067T4J2_GALM3</name>
<feature type="compositionally biased region" description="Gly residues" evidence="1">
    <location>
        <begin position="9"/>
        <end position="20"/>
    </location>
</feature>
<keyword evidence="4" id="KW-1185">Reference proteome</keyword>
<keyword evidence="2" id="KW-0472">Membrane</keyword>
<gene>
    <name evidence="3" type="ORF">GALMADRAFT_1298296</name>
</gene>
<organism evidence="3 4">
    <name type="scientific">Galerina marginata (strain CBS 339.88)</name>
    <dbReference type="NCBI Taxonomy" id="685588"/>
    <lineage>
        <taxon>Eukaryota</taxon>
        <taxon>Fungi</taxon>
        <taxon>Dikarya</taxon>
        <taxon>Basidiomycota</taxon>
        <taxon>Agaricomycotina</taxon>
        <taxon>Agaricomycetes</taxon>
        <taxon>Agaricomycetidae</taxon>
        <taxon>Agaricales</taxon>
        <taxon>Agaricineae</taxon>
        <taxon>Strophariaceae</taxon>
        <taxon>Galerina</taxon>
    </lineage>
</organism>
<feature type="compositionally biased region" description="Low complexity" evidence="1">
    <location>
        <begin position="104"/>
        <end position="113"/>
    </location>
</feature>
<evidence type="ECO:0000256" key="2">
    <source>
        <dbReference type="SAM" id="Phobius"/>
    </source>
</evidence>
<dbReference type="AlphaFoldDB" id="A0A067T4J2"/>
<evidence type="ECO:0000313" key="4">
    <source>
        <dbReference type="Proteomes" id="UP000027222"/>
    </source>
</evidence>
<dbReference type="OrthoDB" id="10683528at2759"/>
<feature type="region of interest" description="Disordered" evidence="1">
    <location>
        <begin position="280"/>
        <end position="332"/>
    </location>
</feature>
<dbReference type="EMBL" id="KL142375">
    <property type="protein sequence ID" value="KDR78031.1"/>
    <property type="molecule type" value="Genomic_DNA"/>
</dbReference>
<dbReference type="Proteomes" id="UP000027222">
    <property type="component" value="Unassembled WGS sequence"/>
</dbReference>
<feature type="compositionally biased region" description="Basic residues" evidence="1">
    <location>
        <begin position="133"/>
        <end position="155"/>
    </location>
</feature>
<evidence type="ECO:0000256" key="1">
    <source>
        <dbReference type="SAM" id="MobiDB-lite"/>
    </source>
</evidence>
<accession>A0A067T4J2</accession>
<dbReference type="HOGENOM" id="CLU_594534_0_0_1"/>
<proteinExistence type="predicted"/>
<feature type="compositionally biased region" description="Gly residues" evidence="1">
    <location>
        <begin position="66"/>
        <end position="75"/>
    </location>
</feature>
<feature type="transmembrane region" description="Helical" evidence="2">
    <location>
        <begin position="437"/>
        <end position="456"/>
    </location>
</feature>
<dbReference type="STRING" id="685588.A0A067T4J2"/>
<feature type="compositionally biased region" description="Polar residues" evidence="1">
    <location>
        <begin position="215"/>
        <end position="224"/>
    </location>
</feature>
<reference evidence="4" key="1">
    <citation type="journal article" date="2014" name="Proc. Natl. Acad. Sci. U.S.A.">
        <title>Extensive sampling of basidiomycete genomes demonstrates inadequacy of the white-rot/brown-rot paradigm for wood decay fungi.</title>
        <authorList>
            <person name="Riley R."/>
            <person name="Salamov A.A."/>
            <person name="Brown D.W."/>
            <person name="Nagy L.G."/>
            <person name="Floudas D."/>
            <person name="Held B.W."/>
            <person name="Levasseur A."/>
            <person name="Lombard V."/>
            <person name="Morin E."/>
            <person name="Otillar R."/>
            <person name="Lindquist E.A."/>
            <person name="Sun H."/>
            <person name="LaButti K.M."/>
            <person name="Schmutz J."/>
            <person name="Jabbour D."/>
            <person name="Luo H."/>
            <person name="Baker S.E."/>
            <person name="Pisabarro A.G."/>
            <person name="Walton J.D."/>
            <person name="Blanchette R.A."/>
            <person name="Henrissat B."/>
            <person name="Martin F."/>
            <person name="Cullen D."/>
            <person name="Hibbett D.S."/>
            <person name="Grigoriev I.V."/>
        </authorList>
    </citation>
    <scope>NUCLEOTIDE SEQUENCE [LARGE SCALE GENOMIC DNA]</scope>
    <source>
        <strain evidence="4">CBS 339.88</strain>
    </source>
</reference>
<keyword evidence="2" id="KW-0812">Transmembrane</keyword>
<feature type="compositionally biased region" description="Gly residues" evidence="1">
    <location>
        <begin position="286"/>
        <end position="303"/>
    </location>
</feature>
<keyword evidence="2" id="KW-1133">Transmembrane helix</keyword>
<feature type="transmembrane region" description="Helical" evidence="2">
    <location>
        <begin position="339"/>
        <end position="363"/>
    </location>
</feature>
<feature type="transmembrane region" description="Helical" evidence="2">
    <location>
        <begin position="384"/>
        <end position="406"/>
    </location>
</feature>
<feature type="region of interest" description="Disordered" evidence="1">
    <location>
        <begin position="1"/>
        <end position="234"/>
    </location>
</feature>
<feature type="compositionally biased region" description="Low complexity" evidence="1">
    <location>
        <begin position="307"/>
        <end position="319"/>
    </location>
</feature>
<sequence length="460" mass="49123">MHSSTSGPGSHGGGGGGGGSNIASLLPVSNDRISSLRDSHPRSAKRQRSTLDSMDPGRRSPVSVGMGMGMGGGPGDMMALGGARAPGELYLPDHQAPGQGQGRYGRQIRPSSSGGHGGMPPPHTGPYDPAPMHQHHQHQHQHQHQHPHQHQHQHPHQMGFNPSYAPLFPQGSPPPAFVPLQTDFGPGPGRAGAPTGFPRDMHSHNGTHNGGGGYASNSNPNSNRTRFEPQYDPALYNPNVNVLARAPGFPSHSQSPVPVSVPNQREERGDMFAAFLEADERSRQGQGQGQHQGGGGRAGGPGGLDWPSAGAGAGNNNNNPPSPPRGMARGSSGGMSGGGSGSCFFFCFFLCLFFFFCFLWIMFSVCSRSFSIFILCSFLLRPPFLLRSFLFSILCSRLFVAFRIPFFSLTSPCSRRSSLVLVYFSFLRLRSCCSLDVFPVVTLVITLVVPSLILFLSPFC</sequence>
<evidence type="ECO:0000313" key="3">
    <source>
        <dbReference type="EMBL" id="KDR78031.1"/>
    </source>
</evidence>